<dbReference type="EMBL" id="NIVC01003313">
    <property type="protein sequence ID" value="PAA52030.1"/>
    <property type="molecule type" value="Genomic_DNA"/>
</dbReference>
<comment type="caution">
    <text evidence="9">The sequence shown here is derived from an EMBL/GenBank/DDBJ whole genome shotgun (WGS) entry which is preliminary data.</text>
</comment>
<dbReference type="InterPro" id="IPR036390">
    <property type="entry name" value="WH_DNA-bd_sf"/>
</dbReference>
<comment type="subcellular location">
    <subcellularLocation>
        <location evidence="1">Cytoplasm</location>
    </subcellularLocation>
</comment>
<dbReference type="FunFam" id="1.10.10.570:FF:000003">
    <property type="entry name" value="Vacuolar protein-sorting-associated protein 25"/>
    <property type="match status" value="1"/>
</dbReference>
<dbReference type="Proteomes" id="UP000215902">
    <property type="component" value="Unassembled WGS sequence"/>
</dbReference>
<evidence type="ECO:0000313" key="10">
    <source>
        <dbReference type="Proteomes" id="UP000215902"/>
    </source>
</evidence>
<evidence type="ECO:0000256" key="7">
    <source>
        <dbReference type="ARBA" id="ARBA00030094"/>
    </source>
</evidence>
<dbReference type="InterPro" id="IPR014041">
    <property type="entry name" value="ESCRT-II_cplx_Vps25-sub_N"/>
</dbReference>
<dbReference type="Pfam" id="PF05871">
    <property type="entry name" value="ESCRT-II"/>
    <property type="match status" value="1"/>
</dbReference>
<evidence type="ECO:0000256" key="3">
    <source>
        <dbReference type="ARBA" id="ARBA00017934"/>
    </source>
</evidence>
<keyword evidence="4" id="KW-0813">Transport</keyword>
<evidence type="ECO:0000313" key="9">
    <source>
        <dbReference type="EMBL" id="PAA72752.1"/>
    </source>
</evidence>
<evidence type="ECO:0000256" key="5">
    <source>
        <dbReference type="ARBA" id="ARBA00022490"/>
    </source>
</evidence>
<evidence type="ECO:0000256" key="1">
    <source>
        <dbReference type="ARBA" id="ARBA00004496"/>
    </source>
</evidence>
<dbReference type="SUPFAM" id="SSF46785">
    <property type="entry name" value="Winged helix' DNA-binding domain"/>
    <property type="match status" value="2"/>
</dbReference>
<name>A0A267FIE1_9PLAT</name>
<accession>A0A267FIE1</accession>
<sequence>TTMSSGADFAWPAVFEFPPFFTLQPNAETRRKQLDQWCSLILAYCKHRQLHTLDINEALASSPLFHNKRINRRINRPFLDAILADLKLRGNLEWLDRDKKSCKIVWRTTEQWAALVYSYAKDRGLVNTVCTLYELTDGDDSADQPFHGLDKDVLLLALKHLEKNGQAAILMFDSHEGVKFL</sequence>
<dbReference type="GO" id="GO:0016236">
    <property type="term" value="P:macroautophagy"/>
    <property type="evidence" value="ECO:0007669"/>
    <property type="project" value="UniProtKB-ARBA"/>
</dbReference>
<dbReference type="PANTHER" id="PTHR13149">
    <property type="entry name" value="VACUOLAR PROTEIN SORTING-ASSOCIATED PROTEIN VPS25"/>
    <property type="match status" value="1"/>
</dbReference>
<dbReference type="STRING" id="282301.A0A267FIE1"/>
<proteinExistence type="inferred from homology"/>
<evidence type="ECO:0000313" key="8">
    <source>
        <dbReference type="EMBL" id="PAA52030.1"/>
    </source>
</evidence>
<evidence type="ECO:0000256" key="2">
    <source>
        <dbReference type="ARBA" id="ARBA00009674"/>
    </source>
</evidence>
<gene>
    <name evidence="8" type="ORF">BOX15_Mlig006534g2</name>
    <name evidence="9" type="ORF">BOX15_Mlig024144g2</name>
</gene>
<dbReference type="PANTHER" id="PTHR13149:SF0">
    <property type="entry name" value="VACUOLAR PROTEIN-SORTING-ASSOCIATED PROTEIN 25"/>
    <property type="match status" value="1"/>
</dbReference>
<dbReference type="Gene3D" id="1.10.10.10">
    <property type="entry name" value="Winged helix-like DNA-binding domain superfamily/Winged helix DNA-binding domain"/>
    <property type="match status" value="1"/>
</dbReference>
<dbReference type="GO" id="GO:0000814">
    <property type="term" value="C:ESCRT II complex"/>
    <property type="evidence" value="ECO:0007669"/>
    <property type="project" value="InterPro"/>
</dbReference>
<organism evidence="9 10">
    <name type="scientific">Macrostomum lignano</name>
    <dbReference type="NCBI Taxonomy" id="282301"/>
    <lineage>
        <taxon>Eukaryota</taxon>
        <taxon>Metazoa</taxon>
        <taxon>Spiralia</taxon>
        <taxon>Lophotrochozoa</taxon>
        <taxon>Platyhelminthes</taxon>
        <taxon>Rhabditophora</taxon>
        <taxon>Macrostomorpha</taxon>
        <taxon>Macrostomida</taxon>
        <taxon>Macrostomidae</taxon>
        <taxon>Macrostomum</taxon>
    </lineage>
</organism>
<dbReference type="GO" id="GO:0005198">
    <property type="term" value="F:structural molecule activity"/>
    <property type="evidence" value="ECO:0007669"/>
    <property type="project" value="TreeGrafter"/>
</dbReference>
<dbReference type="EMBL" id="NIVC01001062">
    <property type="protein sequence ID" value="PAA72752.1"/>
    <property type="molecule type" value="Genomic_DNA"/>
</dbReference>
<dbReference type="InterPro" id="IPR008570">
    <property type="entry name" value="ESCRT-II_cplx_Vps25-sub"/>
</dbReference>
<comment type="similarity">
    <text evidence="2">Belongs to the VPS25 family.</text>
</comment>
<keyword evidence="5" id="KW-0963">Cytoplasm</keyword>
<dbReference type="GO" id="GO:0043328">
    <property type="term" value="P:protein transport to vacuole involved in ubiquitin-dependent protein catabolic process via the multivesicular body sorting pathway"/>
    <property type="evidence" value="ECO:0007669"/>
    <property type="project" value="TreeGrafter"/>
</dbReference>
<dbReference type="FunFam" id="1.10.10.10:FF:000141">
    <property type="entry name" value="vacuolar protein-sorting-associated protein 25"/>
    <property type="match status" value="1"/>
</dbReference>
<reference evidence="9 10" key="1">
    <citation type="submission" date="2017-06" db="EMBL/GenBank/DDBJ databases">
        <title>A platform for efficient transgenesis in Macrostomum lignano, a flatworm model organism for stem cell research.</title>
        <authorList>
            <person name="Berezikov E."/>
        </authorList>
    </citation>
    <scope>NUCLEOTIDE SEQUENCE [LARGE SCALE GENOMIC DNA]</scope>
    <source>
        <strain evidence="9">DV1</strain>
        <tissue evidence="9">Whole organism</tissue>
    </source>
</reference>
<dbReference type="AlphaFoldDB" id="A0A267FIE1"/>
<dbReference type="Gene3D" id="1.10.10.570">
    <property type="entry name" value="Winged helix' DNA-binding domain. Chain C. Domain 1"/>
    <property type="match status" value="1"/>
</dbReference>
<keyword evidence="10" id="KW-1185">Reference proteome</keyword>
<protein>
    <recommendedName>
        <fullName evidence="3">Vacuolar protein-sorting-associated protein 25</fullName>
    </recommendedName>
    <alternativeName>
        <fullName evidence="7">ESCRT-II complex subunit VPS25</fullName>
    </alternativeName>
</protein>
<dbReference type="InterPro" id="IPR036388">
    <property type="entry name" value="WH-like_DNA-bd_sf"/>
</dbReference>
<keyword evidence="6" id="KW-0653">Protein transport</keyword>
<evidence type="ECO:0000256" key="4">
    <source>
        <dbReference type="ARBA" id="ARBA00022448"/>
    </source>
</evidence>
<dbReference type="GO" id="GO:0042803">
    <property type="term" value="F:protein homodimerization activity"/>
    <property type="evidence" value="ECO:0007669"/>
    <property type="project" value="TreeGrafter"/>
</dbReference>
<evidence type="ECO:0000256" key="6">
    <source>
        <dbReference type="ARBA" id="ARBA00022927"/>
    </source>
</evidence>
<feature type="non-terminal residue" evidence="9">
    <location>
        <position position="1"/>
    </location>
</feature>
<dbReference type="OrthoDB" id="245150at2759"/>